<dbReference type="Gene3D" id="3.40.50.150">
    <property type="entry name" value="Vaccinia Virus protein VP39"/>
    <property type="match status" value="1"/>
</dbReference>
<sequence>ETLRLWRARFADRAAEVDALGFDPVFRRMWDFYLAYSEAGFATGYLNVRQILLERAAPGVPAPRTEGSPA</sequence>
<evidence type="ECO:0000313" key="2">
    <source>
        <dbReference type="Proteomes" id="UP000471648"/>
    </source>
</evidence>
<evidence type="ECO:0000313" key="1">
    <source>
        <dbReference type="EMBL" id="NEB73310.1"/>
    </source>
</evidence>
<dbReference type="InterPro" id="IPR029063">
    <property type="entry name" value="SAM-dependent_MTases_sf"/>
</dbReference>
<dbReference type="Proteomes" id="UP000471648">
    <property type="component" value="Unassembled WGS sequence"/>
</dbReference>
<accession>A0A6N9VKB5</accession>
<reference evidence="1 2" key="1">
    <citation type="submission" date="2020-01" db="EMBL/GenBank/DDBJ databases">
        <title>Insect and environment-associated Actinomycetes.</title>
        <authorList>
            <person name="Currrie C."/>
            <person name="Chevrette M."/>
            <person name="Carlson C."/>
            <person name="Stubbendieck R."/>
            <person name="Wendt-Pienkowski E."/>
        </authorList>
    </citation>
    <scope>NUCLEOTIDE SEQUENCE [LARGE SCALE GENOMIC DNA]</scope>
    <source>
        <strain evidence="1 2">SID14438</strain>
    </source>
</reference>
<dbReference type="RefSeq" id="WP_203681593.1">
    <property type="nucleotide sequence ID" value="NZ_JAAGME010001718.1"/>
</dbReference>
<dbReference type="GO" id="GO:0032259">
    <property type="term" value="P:methylation"/>
    <property type="evidence" value="ECO:0007669"/>
    <property type="project" value="UniProtKB-KW"/>
</dbReference>
<protein>
    <submittedName>
        <fullName evidence="1">SAM-dependent methyltransferase</fullName>
    </submittedName>
</protein>
<proteinExistence type="predicted"/>
<dbReference type="Pfam" id="PF02353">
    <property type="entry name" value="CMAS"/>
    <property type="match status" value="1"/>
</dbReference>
<organism evidence="1 2">
    <name type="scientific">Streptomyces microflavus</name>
    <name type="common">Streptomyces lipmanii</name>
    <dbReference type="NCBI Taxonomy" id="1919"/>
    <lineage>
        <taxon>Bacteria</taxon>
        <taxon>Bacillati</taxon>
        <taxon>Actinomycetota</taxon>
        <taxon>Actinomycetes</taxon>
        <taxon>Kitasatosporales</taxon>
        <taxon>Streptomycetaceae</taxon>
        <taxon>Streptomyces</taxon>
    </lineage>
</organism>
<comment type="caution">
    <text evidence="1">The sequence shown here is derived from an EMBL/GenBank/DDBJ whole genome shotgun (WGS) entry which is preliminary data.</text>
</comment>
<gene>
    <name evidence="1" type="ORF">G3I39_40550</name>
</gene>
<dbReference type="GO" id="GO:0008168">
    <property type="term" value="F:methyltransferase activity"/>
    <property type="evidence" value="ECO:0007669"/>
    <property type="project" value="UniProtKB-KW"/>
</dbReference>
<feature type="non-terminal residue" evidence="1">
    <location>
        <position position="70"/>
    </location>
</feature>
<name>A0A6N9VKB5_STRMI</name>
<keyword evidence="1" id="KW-0808">Transferase</keyword>
<keyword evidence="1" id="KW-0489">Methyltransferase</keyword>
<dbReference type="AlphaFoldDB" id="A0A6N9VKB5"/>
<feature type="non-terminal residue" evidence="1">
    <location>
        <position position="1"/>
    </location>
</feature>
<dbReference type="SUPFAM" id="SSF53335">
    <property type="entry name" value="S-adenosyl-L-methionine-dependent methyltransferases"/>
    <property type="match status" value="1"/>
</dbReference>
<dbReference type="EMBL" id="JAAGME010001718">
    <property type="protein sequence ID" value="NEB73310.1"/>
    <property type="molecule type" value="Genomic_DNA"/>
</dbReference>